<dbReference type="Gene3D" id="3.90.230.10">
    <property type="entry name" value="Creatinase/methionine aminopeptidase superfamily"/>
    <property type="match status" value="1"/>
</dbReference>
<keyword evidence="4" id="KW-0378">Hydrolase</keyword>
<dbReference type="InterPro" id="IPR000994">
    <property type="entry name" value="Pept_M24"/>
</dbReference>
<evidence type="ECO:0000256" key="2">
    <source>
        <dbReference type="ARBA" id="ARBA00008766"/>
    </source>
</evidence>
<dbReference type="InterPro" id="IPR001131">
    <property type="entry name" value="Peptidase_M24B_aminopep-P_CS"/>
</dbReference>
<dbReference type="PROSITE" id="PS00491">
    <property type="entry name" value="PROLINE_PEPTIDASE"/>
    <property type="match status" value="1"/>
</dbReference>
<dbReference type="Pfam" id="PF00557">
    <property type="entry name" value="Peptidase_M24"/>
    <property type="match status" value="1"/>
</dbReference>
<dbReference type="Gene3D" id="3.40.350.10">
    <property type="entry name" value="Creatinase/prolidase N-terminal domain"/>
    <property type="match status" value="1"/>
</dbReference>
<name>A0ABQ7K8N7_9FUNG</name>
<dbReference type="InterPro" id="IPR029149">
    <property type="entry name" value="Creatin/AminoP/Spt16_N"/>
</dbReference>
<evidence type="ECO:0000256" key="3">
    <source>
        <dbReference type="ARBA" id="ARBA00022723"/>
    </source>
</evidence>
<feature type="region of interest" description="Disordered" evidence="7">
    <location>
        <begin position="162"/>
        <end position="213"/>
    </location>
</feature>
<dbReference type="InterPro" id="IPR007865">
    <property type="entry name" value="Aminopep_P_N"/>
</dbReference>
<comment type="similarity">
    <text evidence="2 6">Belongs to the peptidase M24B family.</text>
</comment>
<feature type="domain" description="Aminopeptidase P N-terminal" evidence="8">
    <location>
        <begin position="9"/>
        <end position="140"/>
    </location>
</feature>
<dbReference type="InterPro" id="IPR036005">
    <property type="entry name" value="Creatinase/aminopeptidase-like"/>
</dbReference>
<evidence type="ECO:0000259" key="8">
    <source>
        <dbReference type="SMART" id="SM01011"/>
    </source>
</evidence>
<accession>A0ABQ7K8N7</accession>
<protein>
    <recommendedName>
        <fullName evidence="8">Aminopeptidase P N-terminal domain-containing protein</fullName>
    </recommendedName>
</protein>
<evidence type="ECO:0000313" key="9">
    <source>
        <dbReference type="EMBL" id="KAG0293700.1"/>
    </source>
</evidence>
<feature type="compositionally biased region" description="Basic and acidic residues" evidence="7">
    <location>
        <begin position="176"/>
        <end position="193"/>
    </location>
</feature>
<organism evidence="9 10">
    <name type="scientific">Linnemannia gamsii</name>
    <dbReference type="NCBI Taxonomy" id="64522"/>
    <lineage>
        <taxon>Eukaryota</taxon>
        <taxon>Fungi</taxon>
        <taxon>Fungi incertae sedis</taxon>
        <taxon>Mucoromycota</taxon>
        <taxon>Mortierellomycotina</taxon>
        <taxon>Mortierellomycetes</taxon>
        <taxon>Mortierellales</taxon>
        <taxon>Mortierellaceae</taxon>
        <taxon>Linnemannia</taxon>
    </lineage>
</organism>
<dbReference type="PANTHER" id="PTHR43226">
    <property type="entry name" value="XAA-PRO AMINOPEPTIDASE 3"/>
    <property type="match status" value="1"/>
</dbReference>
<reference evidence="9 10" key="1">
    <citation type="journal article" date="2020" name="Fungal Divers.">
        <title>Resolving the Mortierellaceae phylogeny through synthesis of multi-gene phylogenetics and phylogenomics.</title>
        <authorList>
            <person name="Vandepol N."/>
            <person name="Liber J."/>
            <person name="Desiro A."/>
            <person name="Na H."/>
            <person name="Kennedy M."/>
            <person name="Barry K."/>
            <person name="Grigoriev I.V."/>
            <person name="Miller A.N."/>
            <person name="O'Donnell K."/>
            <person name="Stajich J.E."/>
            <person name="Bonito G."/>
        </authorList>
    </citation>
    <scope>NUCLEOTIDE SEQUENCE [LARGE SCALE GENOMIC DNA]</scope>
    <source>
        <strain evidence="9 10">AD045</strain>
    </source>
</reference>
<dbReference type="Pfam" id="PF05195">
    <property type="entry name" value="AMP_N"/>
    <property type="match status" value="1"/>
</dbReference>
<evidence type="ECO:0000256" key="1">
    <source>
        <dbReference type="ARBA" id="ARBA00001936"/>
    </source>
</evidence>
<evidence type="ECO:0000256" key="4">
    <source>
        <dbReference type="ARBA" id="ARBA00022801"/>
    </source>
</evidence>
<keyword evidence="3 6" id="KW-0479">Metal-binding</keyword>
<dbReference type="SUPFAM" id="SSF53092">
    <property type="entry name" value="Creatinase/prolidase N-terminal domain"/>
    <property type="match status" value="1"/>
</dbReference>
<dbReference type="SMART" id="SM01011">
    <property type="entry name" value="AMP_N"/>
    <property type="match status" value="1"/>
</dbReference>
<sequence length="638" mass="71534">MLSRIGLKYPARLHCEKVASFLSNEDRADAVILARGTQVQNRDNTDTELDFRQESNFLYLTGVQEADFYFLYDIPNSKAYLIAPEENPTLAVWKGPGYTNEQLLARYDVDFVVRYPFLLDLLRDEIRPRRIHGWNHPEHGLPLGNKALEHELEHYISRRLIQPTPPTTATNNKPSTVDDHTHHDHGPYGDHNGHRCRHHKHHHHDHDQPPPHNPKAPVRVTILEALVLARINKTPIEIALSRESTRITSDAHRLIMKSARPGMFEYQLEALFRYECARQGAKNQAYLPIVGTAVNAAYLHYTRNDTQIKDGDLVLIDAACEADCYGSDVTRTFPVNGRFSKEQAEIYSLVLEMQNSVIKSMGQGVDWREMATLSQRIGVRGLKRLGILKGDDTDLIESGIIRTFYPHGLGHLLGLNVHDDGLGLSIQLPPPASAAANKTEVVVDGFLGTNESPITFHRTNIGELAPPSTRRSRPSKTGSTSLYATPTTKLEPGMLLTVEPGIYFNPAQLERALSVPYAAQYLDEPTLKRYMSVGGVRIEDVVLVLPNGQVENITTAPKILSEVERIVQEGQHEYQRSQSMGDLPECGSSVLDKKTEVTEKVSPVVSDRSLSSSEEIPRGIKKRAGVFKKILRAIRNMF</sequence>
<feature type="region of interest" description="Disordered" evidence="7">
    <location>
        <begin position="461"/>
        <end position="486"/>
    </location>
</feature>
<evidence type="ECO:0000256" key="7">
    <source>
        <dbReference type="SAM" id="MobiDB-lite"/>
    </source>
</evidence>
<dbReference type="EMBL" id="JAAAIM010000146">
    <property type="protein sequence ID" value="KAG0293700.1"/>
    <property type="molecule type" value="Genomic_DNA"/>
</dbReference>
<dbReference type="PANTHER" id="PTHR43226:SF1">
    <property type="entry name" value="XAA-PRO DIPEPTIDASE"/>
    <property type="match status" value="1"/>
</dbReference>
<gene>
    <name evidence="9" type="ORF">BGZ96_002420</name>
</gene>
<proteinExistence type="inferred from homology"/>
<feature type="compositionally biased region" description="Basic residues" evidence="7">
    <location>
        <begin position="194"/>
        <end position="204"/>
    </location>
</feature>
<feature type="compositionally biased region" description="Polar residues" evidence="7">
    <location>
        <begin position="475"/>
        <end position="486"/>
    </location>
</feature>
<evidence type="ECO:0000256" key="6">
    <source>
        <dbReference type="RuleBase" id="RU000590"/>
    </source>
</evidence>
<dbReference type="InterPro" id="IPR052433">
    <property type="entry name" value="X-Pro_dipept-like"/>
</dbReference>
<dbReference type="SUPFAM" id="SSF55920">
    <property type="entry name" value="Creatinase/aminopeptidase"/>
    <property type="match status" value="1"/>
</dbReference>
<keyword evidence="5" id="KW-0464">Manganese</keyword>
<keyword evidence="10" id="KW-1185">Reference proteome</keyword>
<evidence type="ECO:0000256" key="5">
    <source>
        <dbReference type="ARBA" id="ARBA00023211"/>
    </source>
</evidence>
<dbReference type="Proteomes" id="UP001194696">
    <property type="component" value="Unassembled WGS sequence"/>
</dbReference>
<evidence type="ECO:0000313" key="10">
    <source>
        <dbReference type="Proteomes" id="UP001194696"/>
    </source>
</evidence>
<comment type="caution">
    <text evidence="9">The sequence shown here is derived from an EMBL/GenBank/DDBJ whole genome shotgun (WGS) entry which is preliminary data.</text>
</comment>
<dbReference type="CDD" id="cd01087">
    <property type="entry name" value="Prolidase"/>
    <property type="match status" value="1"/>
</dbReference>
<comment type="cofactor">
    <cofactor evidence="1">
        <name>Mn(2+)</name>
        <dbReference type="ChEBI" id="CHEBI:29035"/>
    </cofactor>
</comment>